<evidence type="ECO:0008006" key="3">
    <source>
        <dbReference type="Google" id="ProtNLM"/>
    </source>
</evidence>
<sequence>MLGNAIRPTRFRSLTRDSVQTGINMAPSRAFPVSQGFSGSASRVNLPARFRFCGVSRSIYPRIRPGLPRSQS</sequence>
<organism evidence="1 2">
    <name type="scientific">Ensete ventricosum</name>
    <name type="common">Abyssinian banana</name>
    <name type="synonym">Musa ensete</name>
    <dbReference type="NCBI Taxonomy" id="4639"/>
    <lineage>
        <taxon>Eukaryota</taxon>
        <taxon>Viridiplantae</taxon>
        <taxon>Streptophyta</taxon>
        <taxon>Embryophyta</taxon>
        <taxon>Tracheophyta</taxon>
        <taxon>Spermatophyta</taxon>
        <taxon>Magnoliopsida</taxon>
        <taxon>Liliopsida</taxon>
        <taxon>Zingiberales</taxon>
        <taxon>Musaceae</taxon>
        <taxon>Ensete</taxon>
    </lineage>
</organism>
<dbReference type="AlphaFoldDB" id="A0AAV8P969"/>
<dbReference type="EMBL" id="JAQQAF010000006">
    <property type="protein sequence ID" value="KAJ8476061.1"/>
    <property type="molecule type" value="Genomic_DNA"/>
</dbReference>
<protein>
    <recommendedName>
        <fullName evidence="3">Integron gene cassette protein</fullName>
    </recommendedName>
</protein>
<name>A0AAV8P969_ENSVE</name>
<evidence type="ECO:0000313" key="2">
    <source>
        <dbReference type="Proteomes" id="UP001222027"/>
    </source>
</evidence>
<evidence type="ECO:0000313" key="1">
    <source>
        <dbReference type="EMBL" id="KAJ8476061.1"/>
    </source>
</evidence>
<accession>A0AAV8P969</accession>
<keyword evidence="2" id="KW-1185">Reference proteome</keyword>
<proteinExistence type="predicted"/>
<comment type="caution">
    <text evidence="1">The sequence shown here is derived from an EMBL/GenBank/DDBJ whole genome shotgun (WGS) entry which is preliminary data.</text>
</comment>
<gene>
    <name evidence="1" type="ORF">OPV22_019788</name>
</gene>
<dbReference type="Proteomes" id="UP001222027">
    <property type="component" value="Unassembled WGS sequence"/>
</dbReference>
<reference evidence="1 2" key="1">
    <citation type="submission" date="2022-12" db="EMBL/GenBank/DDBJ databases">
        <title>Chromosome-scale assembly of the Ensete ventricosum genome.</title>
        <authorList>
            <person name="Dussert Y."/>
            <person name="Stocks J."/>
            <person name="Wendawek A."/>
            <person name="Woldeyes F."/>
            <person name="Nichols R.A."/>
            <person name="Borrell J.S."/>
        </authorList>
    </citation>
    <scope>NUCLEOTIDE SEQUENCE [LARGE SCALE GENOMIC DNA]</scope>
    <source>
        <strain evidence="2">cv. Maze</strain>
        <tissue evidence="1">Seeds</tissue>
    </source>
</reference>